<evidence type="ECO:0000313" key="1">
    <source>
        <dbReference type="EMBL" id="JAH72825.1"/>
    </source>
</evidence>
<protein>
    <submittedName>
        <fullName evidence="1">Uncharacterized protein</fullName>
    </submittedName>
</protein>
<accession>A0A0E9V5W4</accession>
<organism evidence="1">
    <name type="scientific">Anguilla anguilla</name>
    <name type="common">European freshwater eel</name>
    <name type="synonym">Muraena anguilla</name>
    <dbReference type="NCBI Taxonomy" id="7936"/>
    <lineage>
        <taxon>Eukaryota</taxon>
        <taxon>Metazoa</taxon>
        <taxon>Chordata</taxon>
        <taxon>Craniata</taxon>
        <taxon>Vertebrata</taxon>
        <taxon>Euteleostomi</taxon>
        <taxon>Actinopterygii</taxon>
        <taxon>Neopterygii</taxon>
        <taxon>Teleostei</taxon>
        <taxon>Anguilliformes</taxon>
        <taxon>Anguillidae</taxon>
        <taxon>Anguilla</taxon>
    </lineage>
</organism>
<name>A0A0E9V5W4_ANGAN</name>
<reference evidence="1" key="1">
    <citation type="submission" date="2014-11" db="EMBL/GenBank/DDBJ databases">
        <authorList>
            <person name="Amaro Gonzalez C."/>
        </authorList>
    </citation>
    <scope>NUCLEOTIDE SEQUENCE</scope>
</reference>
<dbReference type="EMBL" id="GBXM01035752">
    <property type="protein sequence ID" value="JAH72825.1"/>
    <property type="molecule type" value="Transcribed_RNA"/>
</dbReference>
<proteinExistence type="predicted"/>
<dbReference type="AlphaFoldDB" id="A0A0E9V5W4"/>
<sequence>MRKGKHIHLFGDKSKGAFFLSKFLCVTFNQM</sequence>
<reference evidence="1" key="2">
    <citation type="journal article" date="2015" name="Fish Shellfish Immunol.">
        <title>Early steps in the European eel (Anguilla anguilla)-Vibrio vulnificus interaction in the gills: Role of the RtxA13 toxin.</title>
        <authorList>
            <person name="Callol A."/>
            <person name="Pajuelo D."/>
            <person name="Ebbesson L."/>
            <person name="Teles M."/>
            <person name="MacKenzie S."/>
            <person name="Amaro C."/>
        </authorList>
    </citation>
    <scope>NUCLEOTIDE SEQUENCE</scope>
</reference>